<dbReference type="InterPro" id="IPR003789">
    <property type="entry name" value="Asn/Gln_tRNA_amidoTrase-B-like"/>
</dbReference>
<dbReference type="GO" id="GO:0016884">
    <property type="term" value="F:carbon-nitrogen ligase activity, with glutamine as amido-N-donor"/>
    <property type="evidence" value="ECO:0007669"/>
    <property type="project" value="InterPro"/>
</dbReference>
<accession>A0A8S5RHS5</accession>
<dbReference type="InterPro" id="IPR019004">
    <property type="entry name" value="YqeY/Aim41"/>
</dbReference>
<protein>
    <submittedName>
        <fullName evidence="1">YqeY-like protein</fullName>
    </submittedName>
</protein>
<dbReference type="PANTHER" id="PTHR28055">
    <property type="entry name" value="ALTERED INHERITANCE OF MITOCHONDRIA PROTEIN 41, MITOCHONDRIAL"/>
    <property type="match status" value="1"/>
</dbReference>
<reference evidence="1" key="1">
    <citation type="journal article" date="2021" name="Proc. Natl. Acad. Sci. U.S.A.">
        <title>A Catalog of Tens of Thousands of Viruses from Human Metagenomes Reveals Hidden Associations with Chronic Diseases.</title>
        <authorList>
            <person name="Tisza M.J."/>
            <person name="Buck C.B."/>
        </authorList>
    </citation>
    <scope>NUCLEOTIDE SEQUENCE</scope>
    <source>
        <strain evidence="1">CtML55</strain>
    </source>
</reference>
<evidence type="ECO:0000313" key="1">
    <source>
        <dbReference type="EMBL" id="DAE30633.1"/>
    </source>
</evidence>
<dbReference type="PANTHER" id="PTHR28055:SF1">
    <property type="entry name" value="ALTERED INHERITANCE OF MITOCHONDRIA PROTEIN 41, MITOCHONDRIAL"/>
    <property type="match status" value="1"/>
</dbReference>
<dbReference type="Pfam" id="PF09424">
    <property type="entry name" value="YqeY"/>
    <property type="match status" value="1"/>
</dbReference>
<dbReference type="EMBL" id="BK059105">
    <property type="protein sequence ID" value="DAE30633.1"/>
    <property type="molecule type" value="Genomic_DNA"/>
</dbReference>
<dbReference type="InterPro" id="IPR042184">
    <property type="entry name" value="YqeY/Aim41_N"/>
</dbReference>
<name>A0A8S5RHS5_9VIRU</name>
<organism evidence="1">
    <name type="scientific">virus sp. ctML55</name>
    <dbReference type="NCBI Taxonomy" id="2827627"/>
    <lineage>
        <taxon>Viruses</taxon>
    </lineage>
</organism>
<sequence>MIREKIDNLIKQAMLDKDQPRTEVLRAIKNEFLVYQTAKNAKPLDDAAEIAILNKMMKQRKDSAEQYKQAGRLDLESNEIYEISFISTFLPRKATVEDIENALFEVMLEKGWASIKSGPQIPKKCMGEAIKAAKEKLSNVDGKELSDIVKTYLE</sequence>
<proteinExistence type="predicted"/>
<dbReference type="SUPFAM" id="SSF89095">
    <property type="entry name" value="GatB/YqeY motif"/>
    <property type="match status" value="1"/>
</dbReference>
<dbReference type="Gene3D" id="1.10.1510.10">
    <property type="entry name" value="Uncharacterised protein YqeY/AIM41 PF09424, N-terminal domain"/>
    <property type="match status" value="1"/>
</dbReference>